<comment type="caution">
    <text evidence="3">The sequence shown here is derived from an EMBL/GenBank/DDBJ whole genome shotgun (WGS) entry which is preliminary data.</text>
</comment>
<feature type="domain" description="FCP1 homology" evidence="2">
    <location>
        <begin position="7"/>
        <end position="174"/>
    </location>
</feature>
<keyword evidence="1" id="KW-0809">Transit peptide</keyword>
<dbReference type="Gene3D" id="3.40.50.1000">
    <property type="entry name" value="HAD superfamily/HAD-like"/>
    <property type="match status" value="1"/>
</dbReference>
<dbReference type="InterPro" id="IPR050365">
    <property type="entry name" value="TIM50"/>
</dbReference>
<name>A0A9P5PSC9_9AGAR</name>
<keyword evidence="1" id="KW-0813">Transport</keyword>
<keyword evidence="4" id="KW-1185">Reference proteome</keyword>
<keyword evidence="1" id="KW-0496">Mitochondrion</keyword>
<keyword evidence="1" id="KW-0811">Translocation</keyword>
<dbReference type="Pfam" id="PF03031">
    <property type="entry name" value="NIF"/>
    <property type="match status" value="1"/>
</dbReference>
<dbReference type="AlphaFoldDB" id="A0A9P5PSC9"/>
<dbReference type="OrthoDB" id="1711508at2759"/>
<dbReference type="GO" id="GO:0005744">
    <property type="term" value="C:TIM23 mitochondrial import inner membrane translocase complex"/>
    <property type="evidence" value="ECO:0007669"/>
    <property type="project" value="UniProtKB-UniRule"/>
</dbReference>
<sequence length="292" mass="33483">MTTNALSTSERKLLVLDLNGSLLFRPSRYKKSNNGGTNVRTVLSRPYVTPFREYLFHPETSRWLDTMVWSSAQPHSVDHMVKRVFGDYTKNLKATWARDTLDLTPDKYKKKSKTVKDLTKIWNAFPTFSAQNTLLIDDSTDKANLQPWNHLFIKEYGEEERRHDMRVVPALRKNPAIKEPEFDISKLAERLRSNLRVNDAEKQKQPDRYDDTLLAVIGILDALEHEKDVAAWLQSGGIILCGKESEPSFPGGVIGDRWFDQNVVLDCWVERGRATLGRLKINEVVGVVKEVI</sequence>
<protein>
    <recommendedName>
        <fullName evidence="1">Mitochondrial import inner membrane translocase subunit TIM50</fullName>
    </recommendedName>
</protein>
<dbReference type="SUPFAM" id="SSF56784">
    <property type="entry name" value="HAD-like"/>
    <property type="match status" value="1"/>
</dbReference>
<evidence type="ECO:0000313" key="3">
    <source>
        <dbReference type="EMBL" id="KAF9067100.1"/>
    </source>
</evidence>
<dbReference type="PANTHER" id="PTHR12210">
    <property type="entry name" value="DULLARD PROTEIN PHOSPHATASE"/>
    <property type="match status" value="1"/>
</dbReference>
<gene>
    <name evidence="3" type="ORF">BDP27DRAFT_1226510</name>
</gene>
<organism evidence="3 4">
    <name type="scientific">Rhodocollybia butyracea</name>
    <dbReference type="NCBI Taxonomy" id="206335"/>
    <lineage>
        <taxon>Eukaryota</taxon>
        <taxon>Fungi</taxon>
        <taxon>Dikarya</taxon>
        <taxon>Basidiomycota</taxon>
        <taxon>Agaricomycotina</taxon>
        <taxon>Agaricomycetes</taxon>
        <taxon>Agaricomycetidae</taxon>
        <taxon>Agaricales</taxon>
        <taxon>Marasmiineae</taxon>
        <taxon>Omphalotaceae</taxon>
        <taxon>Rhodocollybia</taxon>
    </lineage>
</organism>
<accession>A0A9P5PSC9</accession>
<comment type="subunit">
    <text evidence="1">Component of the TIM23 complex.</text>
</comment>
<comment type="function">
    <text evidence="1">Essential component of the TIM23 complex, a complex that mediates the translocation of transit peptide-containing proteins across the mitochondrial inner membrane.</text>
</comment>
<dbReference type="SMART" id="SM00577">
    <property type="entry name" value="CPDc"/>
    <property type="match status" value="1"/>
</dbReference>
<evidence type="ECO:0000313" key="4">
    <source>
        <dbReference type="Proteomes" id="UP000772434"/>
    </source>
</evidence>
<dbReference type="InterPro" id="IPR023214">
    <property type="entry name" value="HAD_sf"/>
</dbReference>
<evidence type="ECO:0000259" key="2">
    <source>
        <dbReference type="PROSITE" id="PS50969"/>
    </source>
</evidence>
<reference evidence="3" key="1">
    <citation type="submission" date="2020-11" db="EMBL/GenBank/DDBJ databases">
        <authorList>
            <consortium name="DOE Joint Genome Institute"/>
            <person name="Ahrendt S."/>
            <person name="Riley R."/>
            <person name="Andreopoulos W."/>
            <person name="Labutti K."/>
            <person name="Pangilinan J."/>
            <person name="Ruiz-Duenas F.J."/>
            <person name="Barrasa J.M."/>
            <person name="Sanchez-Garcia M."/>
            <person name="Camarero S."/>
            <person name="Miyauchi S."/>
            <person name="Serrano A."/>
            <person name="Linde D."/>
            <person name="Babiker R."/>
            <person name="Drula E."/>
            <person name="Ayuso-Fernandez I."/>
            <person name="Pacheco R."/>
            <person name="Padilla G."/>
            <person name="Ferreira P."/>
            <person name="Barriuso J."/>
            <person name="Kellner H."/>
            <person name="Castanera R."/>
            <person name="Alfaro M."/>
            <person name="Ramirez L."/>
            <person name="Pisabarro A.G."/>
            <person name="Kuo A."/>
            <person name="Tritt A."/>
            <person name="Lipzen A."/>
            <person name="He G."/>
            <person name="Yan M."/>
            <person name="Ng V."/>
            <person name="Cullen D."/>
            <person name="Martin F."/>
            <person name="Rosso M.-N."/>
            <person name="Henrissat B."/>
            <person name="Hibbett D."/>
            <person name="Martinez A.T."/>
            <person name="Grigoriev I.V."/>
        </authorList>
    </citation>
    <scope>NUCLEOTIDE SEQUENCE</scope>
    <source>
        <strain evidence="3">AH 40177</strain>
    </source>
</reference>
<comment type="subcellular location">
    <subcellularLocation>
        <location evidence="1">Mitochondrion inner membrane</location>
        <topology evidence="1">Single-pass membrane protein</topology>
    </subcellularLocation>
</comment>
<comment type="similarity">
    <text evidence="1">Belongs to the TIM50 family.</text>
</comment>
<dbReference type="EMBL" id="JADNRY010000078">
    <property type="protein sequence ID" value="KAF9067100.1"/>
    <property type="molecule type" value="Genomic_DNA"/>
</dbReference>
<dbReference type="PROSITE" id="PS50969">
    <property type="entry name" value="FCP1"/>
    <property type="match status" value="1"/>
</dbReference>
<dbReference type="GO" id="GO:0015031">
    <property type="term" value="P:protein transport"/>
    <property type="evidence" value="ECO:0007669"/>
    <property type="project" value="UniProtKB-KW"/>
</dbReference>
<dbReference type="InterPro" id="IPR004274">
    <property type="entry name" value="FCP1_dom"/>
</dbReference>
<keyword evidence="1" id="KW-0653">Protein transport</keyword>
<evidence type="ECO:0000256" key="1">
    <source>
        <dbReference type="RuleBase" id="RU365079"/>
    </source>
</evidence>
<dbReference type="InterPro" id="IPR036412">
    <property type="entry name" value="HAD-like_sf"/>
</dbReference>
<dbReference type="Proteomes" id="UP000772434">
    <property type="component" value="Unassembled WGS sequence"/>
</dbReference>
<proteinExistence type="inferred from homology"/>